<dbReference type="GO" id="GO:0000976">
    <property type="term" value="F:transcription cis-regulatory region binding"/>
    <property type="evidence" value="ECO:0007669"/>
    <property type="project" value="TreeGrafter"/>
</dbReference>
<dbReference type="InterPro" id="IPR001647">
    <property type="entry name" value="HTH_TetR"/>
</dbReference>
<dbReference type="GO" id="GO:0003700">
    <property type="term" value="F:DNA-binding transcription factor activity"/>
    <property type="evidence" value="ECO:0007669"/>
    <property type="project" value="TreeGrafter"/>
</dbReference>
<dbReference type="PRINTS" id="PR00455">
    <property type="entry name" value="HTHTETR"/>
</dbReference>
<proteinExistence type="predicted"/>
<protein>
    <submittedName>
        <fullName evidence="6">Transcriptional regulator, TetR family</fullName>
    </submittedName>
</protein>
<organism evidence="6 7">
    <name type="scientific">Eubacterium pyruvativorans</name>
    <dbReference type="NCBI Taxonomy" id="155865"/>
    <lineage>
        <taxon>Bacteria</taxon>
        <taxon>Bacillati</taxon>
        <taxon>Bacillota</taxon>
        <taxon>Clostridia</taxon>
        <taxon>Eubacteriales</taxon>
        <taxon>Eubacteriaceae</taxon>
        <taxon>Eubacterium</taxon>
    </lineage>
</organism>
<keyword evidence="7" id="KW-1185">Reference proteome</keyword>
<dbReference type="Pfam" id="PF00440">
    <property type="entry name" value="TetR_N"/>
    <property type="match status" value="1"/>
</dbReference>
<dbReference type="Proteomes" id="UP000198817">
    <property type="component" value="Unassembled WGS sequence"/>
</dbReference>
<dbReference type="OrthoDB" id="113732at2"/>
<dbReference type="SUPFAM" id="SSF46689">
    <property type="entry name" value="Homeodomain-like"/>
    <property type="match status" value="1"/>
</dbReference>
<dbReference type="STRING" id="155865.SAMN05216515_10334"/>
<dbReference type="Gene3D" id="1.10.357.10">
    <property type="entry name" value="Tetracycline Repressor, domain 2"/>
    <property type="match status" value="1"/>
</dbReference>
<dbReference type="PANTHER" id="PTHR30055:SF234">
    <property type="entry name" value="HTH-TYPE TRANSCRIPTIONAL REGULATOR BETI"/>
    <property type="match status" value="1"/>
</dbReference>
<feature type="DNA-binding region" description="H-T-H motif" evidence="4">
    <location>
        <begin position="33"/>
        <end position="52"/>
    </location>
</feature>
<accession>A0A1I7FNK0</accession>
<dbReference type="RefSeq" id="WP_090163538.1">
    <property type="nucleotide sequence ID" value="NZ_CACWQI010000040.1"/>
</dbReference>
<dbReference type="PANTHER" id="PTHR30055">
    <property type="entry name" value="HTH-TYPE TRANSCRIPTIONAL REGULATOR RUTR"/>
    <property type="match status" value="1"/>
</dbReference>
<evidence type="ECO:0000259" key="5">
    <source>
        <dbReference type="PROSITE" id="PS50977"/>
    </source>
</evidence>
<evidence type="ECO:0000313" key="6">
    <source>
        <dbReference type="EMBL" id="SFU37718.1"/>
    </source>
</evidence>
<dbReference type="AlphaFoldDB" id="A0A1I7FNK0"/>
<keyword evidence="1" id="KW-0805">Transcription regulation</keyword>
<sequence length="182" mass="21189">MAGRVWGKKARNREVIMEAAKALFEREGMERVTFNDIAEEAGMSRTTIFNHFPTINDLLLALAEQEFQSIMDYYVTTRLSGRELIMAMFNRLIDDTCDFPVLTTRLISTILIVDSERQTFSKFLDMIEENLDPAFPEEEREEIAIMLTGNYFGLIGYNFFRHESFNRSKMKKHFAVLASKIF</sequence>
<dbReference type="EMBL" id="FPBT01000003">
    <property type="protein sequence ID" value="SFU37718.1"/>
    <property type="molecule type" value="Genomic_DNA"/>
</dbReference>
<evidence type="ECO:0000256" key="3">
    <source>
        <dbReference type="ARBA" id="ARBA00023163"/>
    </source>
</evidence>
<dbReference type="PROSITE" id="PS50977">
    <property type="entry name" value="HTH_TETR_2"/>
    <property type="match status" value="1"/>
</dbReference>
<evidence type="ECO:0000256" key="2">
    <source>
        <dbReference type="ARBA" id="ARBA00023125"/>
    </source>
</evidence>
<dbReference type="InterPro" id="IPR050109">
    <property type="entry name" value="HTH-type_TetR-like_transc_reg"/>
</dbReference>
<gene>
    <name evidence="6" type="ORF">SAMN05216508_10334</name>
</gene>
<evidence type="ECO:0000313" key="7">
    <source>
        <dbReference type="Proteomes" id="UP000198817"/>
    </source>
</evidence>
<feature type="domain" description="HTH tetR-type" evidence="5">
    <location>
        <begin position="10"/>
        <end position="70"/>
    </location>
</feature>
<evidence type="ECO:0000256" key="1">
    <source>
        <dbReference type="ARBA" id="ARBA00023015"/>
    </source>
</evidence>
<name>A0A1I7FNK0_9FIRM</name>
<dbReference type="GeneID" id="78354644"/>
<dbReference type="InterPro" id="IPR009057">
    <property type="entry name" value="Homeodomain-like_sf"/>
</dbReference>
<reference evidence="6 7" key="1">
    <citation type="submission" date="2016-10" db="EMBL/GenBank/DDBJ databases">
        <authorList>
            <person name="de Groot N.N."/>
        </authorList>
    </citation>
    <scope>NUCLEOTIDE SEQUENCE [LARGE SCALE GENOMIC DNA]</scope>
    <source>
        <strain evidence="6 7">KHGC13</strain>
    </source>
</reference>
<keyword evidence="2 4" id="KW-0238">DNA-binding</keyword>
<evidence type="ECO:0000256" key="4">
    <source>
        <dbReference type="PROSITE-ProRule" id="PRU00335"/>
    </source>
</evidence>
<keyword evidence="3" id="KW-0804">Transcription</keyword>